<gene>
    <name evidence="3" type="ORF">GIS00_21085</name>
</gene>
<dbReference type="AlphaFoldDB" id="A0A7K1FQK8"/>
<protein>
    <submittedName>
        <fullName evidence="3">TIGR03618 family F420-dependent PPOX class oxidoreductase</fullName>
    </submittedName>
</protein>
<dbReference type="RefSeq" id="WP_154770416.1">
    <property type="nucleotide sequence ID" value="NZ_WLYK01000009.1"/>
</dbReference>
<reference evidence="3 4" key="1">
    <citation type="submission" date="2019-11" db="EMBL/GenBank/DDBJ databases">
        <authorList>
            <person name="Jiang L.-Q."/>
        </authorList>
    </citation>
    <scope>NUCLEOTIDE SEQUENCE [LARGE SCALE GENOMIC DNA]</scope>
    <source>
        <strain evidence="3 4">YIM 132087</strain>
    </source>
</reference>
<evidence type="ECO:0000259" key="2">
    <source>
        <dbReference type="Pfam" id="PF01243"/>
    </source>
</evidence>
<dbReference type="InterPro" id="IPR012349">
    <property type="entry name" value="Split_barrel_FMN-bd"/>
</dbReference>
<dbReference type="GO" id="GO:0005829">
    <property type="term" value="C:cytosol"/>
    <property type="evidence" value="ECO:0007669"/>
    <property type="project" value="TreeGrafter"/>
</dbReference>
<dbReference type="Proteomes" id="UP000460221">
    <property type="component" value="Unassembled WGS sequence"/>
</dbReference>
<dbReference type="SUPFAM" id="SSF50475">
    <property type="entry name" value="FMN-binding split barrel"/>
    <property type="match status" value="1"/>
</dbReference>
<dbReference type="GO" id="GO:0070967">
    <property type="term" value="F:coenzyme F420 binding"/>
    <property type="evidence" value="ECO:0007669"/>
    <property type="project" value="TreeGrafter"/>
</dbReference>
<sequence>MEISEALDFIRSNDRTVLSTKRKDGRPQLSPVNSGVIGGQVVISSREPLAKVRNIIRDPEVSLLVFTNNFFGPWVQIDGTAEVVHLPEAMELLVETYRAIGGEHPDWDDYRAAMIRDRRVVLRITPERASGQV</sequence>
<evidence type="ECO:0000313" key="3">
    <source>
        <dbReference type="EMBL" id="MTD16435.1"/>
    </source>
</evidence>
<keyword evidence="1" id="KW-0560">Oxidoreductase</keyword>
<dbReference type="PANTHER" id="PTHR35176">
    <property type="entry name" value="HEME OXYGENASE HI_0854-RELATED"/>
    <property type="match status" value="1"/>
</dbReference>
<dbReference type="Gene3D" id="2.30.110.10">
    <property type="entry name" value="Electron Transport, Fmn-binding Protein, Chain A"/>
    <property type="match status" value="1"/>
</dbReference>
<dbReference type="NCBIfam" id="TIGR03618">
    <property type="entry name" value="Rv1155_F420"/>
    <property type="match status" value="1"/>
</dbReference>
<accession>A0A7K1FQK8</accession>
<dbReference type="InterPro" id="IPR052019">
    <property type="entry name" value="F420H2_bilvrd_red/Heme_oxyg"/>
</dbReference>
<dbReference type="InterPro" id="IPR019920">
    <property type="entry name" value="F420-binding_dom_put"/>
</dbReference>
<feature type="domain" description="Pyridoxamine 5'-phosphate oxidase N-terminal" evidence="2">
    <location>
        <begin position="5"/>
        <end position="130"/>
    </location>
</feature>
<organism evidence="3 4">
    <name type="scientific">Nakamurella alba</name>
    <dbReference type="NCBI Taxonomy" id="2665158"/>
    <lineage>
        <taxon>Bacteria</taxon>
        <taxon>Bacillati</taxon>
        <taxon>Actinomycetota</taxon>
        <taxon>Actinomycetes</taxon>
        <taxon>Nakamurellales</taxon>
        <taxon>Nakamurellaceae</taxon>
        <taxon>Nakamurella</taxon>
    </lineage>
</organism>
<evidence type="ECO:0000256" key="1">
    <source>
        <dbReference type="ARBA" id="ARBA00023002"/>
    </source>
</evidence>
<name>A0A7K1FQK8_9ACTN</name>
<dbReference type="Pfam" id="PF01243">
    <property type="entry name" value="PNPOx_N"/>
    <property type="match status" value="1"/>
</dbReference>
<dbReference type="EMBL" id="WLYK01000009">
    <property type="protein sequence ID" value="MTD16435.1"/>
    <property type="molecule type" value="Genomic_DNA"/>
</dbReference>
<dbReference type="GO" id="GO:0016627">
    <property type="term" value="F:oxidoreductase activity, acting on the CH-CH group of donors"/>
    <property type="evidence" value="ECO:0007669"/>
    <property type="project" value="TreeGrafter"/>
</dbReference>
<comment type="caution">
    <text evidence="3">The sequence shown here is derived from an EMBL/GenBank/DDBJ whole genome shotgun (WGS) entry which is preliminary data.</text>
</comment>
<dbReference type="PANTHER" id="PTHR35176:SF2">
    <property type="entry name" value="F420H(2)-DEPENDENT REDUCTASE RV1155"/>
    <property type="match status" value="1"/>
</dbReference>
<keyword evidence="4" id="KW-1185">Reference proteome</keyword>
<evidence type="ECO:0000313" key="4">
    <source>
        <dbReference type="Proteomes" id="UP000460221"/>
    </source>
</evidence>
<dbReference type="InterPro" id="IPR011576">
    <property type="entry name" value="Pyridox_Oxase_N"/>
</dbReference>
<proteinExistence type="predicted"/>